<evidence type="ECO:0000313" key="2">
    <source>
        <dbReference type="EMBL" id="MCP2166523.1"/>
    </source>
</evidence>
<feature type="chain" id="PRO_5041987514" evidence="1">
    <location>
        <begin position="25"/>
        <end position="81"/>
    </location>
</feature>
<name>A0AAE3KLG5_9PSEU</name>
<evidence type="ECO:0000256" key="1">
    <source>
        <dbReference type="SAM" id="SignalP"/>
    </source>
</evidence>
<dbReference type="EMBL" id="JAMTCK010000007">
    <property type="protein sequence ID" value="MCP2166523.1"/>
    <property type="molecule type" value="Genomic_DNA"/>
</dbReference>
<evidence type="ECO:0000313" key="3">
    <source>
        <dbReference type="Proteomes" id="UP001206128"/>
    </source>
</evidence>
<keyword evidence="1" id="KW-0732">Signal</keyword>
<comment type="caution">
    <text evidence="2">The sequence shown here is derived from an EMBL/GenBank/DDBJ whole genome shotgun (WGS) entry which is preliminary data.</text>
</comment>
<dbReference type="Proteomes" id="UP001206128">
    <property type="component" value="Unassembled WGS sequence"/>
</dbReference>
<reference evidence="2" key="1">
    <citation type="submission" date="2022-06" db="EMBL/GenBank/DDBJ databases">
        <title>Genomic Encyclopedia of Archaeal and Bacterial Type Strains, Phase II (KMG-II): from individual species to whole genera.</title>
        <authorList>
            <person name="Goeker M."/>
        </authorList>
    </citation>
    <scope>NUCLEOTIDE SEQUENCE</scope>
    <source>
        <strain evidence="2">DSM 43935</strain>
    </source>
</reference>
<dbReference type="AlphaFoldDB" id="A0AAE3KLG5"/>
<proteinExistence type="predicted"/>
<sequence length="81" mass="7965">MGVLGRIATTAAATGLAVTTGAGAAVAESDADGAACGCATAPRYSLIYIDNTERDSILEIDRTLNWNTGAGSAGSDNEGGD</sequence>
<dbReference type="RefSeq" id="WP_253772474.1">
    <property type="nucleotide sequence ID" value="NZ_JAMTCK010000007.1"/>
</dbReference>
<feature type="signal peptide" evidence="1">
    <location>
        <begin position="1"/>
        <end position="24"/>
    </location>
</feature>
<gene>
    <name evidence="2" type="ORF">LX83_003391</name>
</gene>
<keyword evidence="3" id="KW-1185">Reference proteome</keyword>
<organism evidence="2 3">
    <name type="scientific">Goodfellowiella coeruleoviolacea</name>
    <dbReference type="NCBI Taxonomy" id="334858"/>
    <lineage>
        <taxon>Bacteria</taxon>
        <taxon>Bacillati</taxon>
        <taxon>Actinomycetota</taxon>
        <taxon>Actinomycetes</taxon>
        <taxon>Pseudonocardiales</taxon>
        <taxon>Pseudonocardiaceae</taxon>
        <taxon>Goodfellowiella</taxon>
    </lineage>
</organism>
<accession>A0AAE3KLG5</accession>
<protein>
    <submittedName>
        <fullName evidence="2">Uncharacterized protein</fullName>
    </submittedName>
</protein>